<name>A0ABV7A198_9BACI</name>
<accession>A0ABV7A198</accession>
<keyword evidence="2" id="KW-1185">Reference proteome</keyword>
<protein>
    <submittedName>
        <fullName evidence="1">DUF1259 domain-containing protein</fullName>
    </submittedName>
</protein>
<dbReference type="Proteomes" id="UP001595387">
    <property type="component" value="Unassembled WGS sequence"/>
</dbReference>
<reference evidence="2" key="1">
    <citation type="journal article" date="2019" name="Int. J. Syst. Evol. Microbiol.">
        <title>The Global Catalogue of Microorganisms (GCM) 10K type strain sequencing project: providing services to taxonomists for standard genome sequencing and annotation.</title>
        <authorList>
            <consortium name="The Broad Institute Genomics Platform"/>
            <consortium name="The Broad Institute Genome Sequencing Center for Infectious Disease"/>
            <person name="Wu L."/>
            <person name="Ma J."/>
        </authorList>
    </citation>
    <scope>NUCLEOTIDE SEQUENCE [LARGE SCALE GENOMIC DNA]</scope>
    <source>
        <strain evidence="2">KCTC 13193</strain>
    </source>
</reference>
<comment type="caution">
    <text evidence="1">The sequence shown here is derived from an EMBL/GenBank/DDBJ whole genome shotgun (WGS) entry which is preliminary data.</text>
</comment>
<evidence type="ECO:0000313" key="1">
    <source>
        <dbReference type="EMBL" id="MFC2946842.1"/>
    </source>
</evidence>
<proteinExistence type="predicted"/>
<sequence length="133" mass="14825">MILIADLESIAKKFGDILGAEASTEEGMGAVEKERDLDVTVQGRPFKSELSMEIHFEALEDDGTALNHAEIVLLPEEIPDFTRALGKNDLTITALHNHWLFAEPSIKYLHVQSVEEPEEFARKLAEAIKVLKV</sequence>
<dbReference type="EMBL" id="JBHRRZ010000001">
    <property type="protein sequence ID" value="MFC2946842.1"/>
    <property type="molecule type" value="Genomic_DNA"/>
</dbReference>
<dbReference type="InterPro" id="IPR011094">
    <property type="entry name" value="Uncharacterised_LppY/LpqO"/>
</dbReference>
<gene>
    <name evidence="1" type="ORF">ACFODW_00480</name>
</gene>
<dbReference type="RefSeq" id="WP_390301542.1">
    <property type="nucleotide sequence ID" value="NZ_JBHRRZ010000001.1"/>
</dbReference>
<evidence type="ECO:0000313" key="2">
    <source>
        <dbReference type="Proteomes" id="UP001595387"/>
    </source>
</evidence>
<dbReference type="Pfam" id="PF07485">
    <property type="entry name" value="DUF1529"/>
    <property type="match status" value="1"/>
</dbReference>
<organism evidence="1 2">
    <name type="scientific">Virgibacillus sediminis</name>
    <dbReference type="NCBI Taxonomy" id="202260"/>
    <lineage>
        <taxon>Bacteria</taxon>
        <taxon>Bacillati</taxon>
        <taxon>Bacillota</taxon>
        <taxon>Bacilli</taxon>
        <taxon>Bacillales</taxon>
        <taxon>Bacillaceae</taxon>
        <taxon>Virgibacillus</taxon>
    </lineage>
</organism>